<evidence type="ECO:0000313" key="3">
    <source>
        <dbReference type="Proteomes" id="UP000014962"/>
    </source>
</evidence>
<keyword evidence="1" id="KW-1133">Transmembrane helix</keyword>
<gene>
    <name evidence="2" type="ORF">ADIWIN_2237</name>
</gene>
<protein>
    <submittedName>
        <fullName evidence="2">Uncharacterized protein</fullName>
    </submittedName>
</protein>
<feature type="transmembrane region" description="Helical" evidence="1">
    <location>
        <begin position="29"/>
        <end position="48"/>
    </location>
</feature>
<proteinExistence type="predicted"/>
<keyword evidence="1" id="KW-0472">Membrane</keyword>
<organism evidence="2 3">
    <name type="scientific">Winogradskyella psychrotolerans RS-3</name>
    <dbReference type="NCBI Taxonomy" id="641526"/>
    <lineage>
        <taxon>Bacteria</taxon>
        <taxon>Pseudomonadati</taxon>
        <taxon>Bacteroidota</taxon>
        <taxon>Flavobacteriia</taxon>
        <taxon>Flavobacteriales</taxon>
        <taxon>Flavobacteriaceae</taxon>
        <taxon>Winogradskyella</taxon>
    </lineage>
</organism>
<dbReference type="AlphaFoldDB" id="S7VRC3"/>
<evidence type="ECO:0000256" key="1">
    <source>
        <dbReference type="SAM" id="Phobius"/>
    </source>
</evidence>
<name>S7VRC3_9FLAO</name>
<dbReference type="EMBL" id="ATMR01000101">
    <property type="protein sequence ID" value="EPR72765.1"/>
    <property type="molecule type" value="Genomic_DNA"/>
</dbReference>
<accession>S7VRC3</accession>
<feature type="transmembrane region" description="Helical" evidence="1">
    <location>
        <begin position="7"/>
        <end position="23"/>
    </location>
</feature>
<keyword evidence="3" id="KW-1185">Reference proteome</keyword>
<dbReference type="Proteomes" id="UP000014962">
    <property type="component" value="Unassembled WGS sequence"/>
</dbReference>
<comment type="caution">
    <text evidence="2">The sequence shown here is derived from an EMBL/GenBank/DDBJ whole genome shotgun (WGS) entry which is preliminary data.</text>
</comment>
<reference evidence="2 3" key="1">
    <citation type="journal article" date="2013" name="Genome Announc.">
        <title>Draft Genome Sequence of Winogradskyella psychrotolerans RS-3T, Isolated from the Marine Transect of Kongsfjorden, Ny-Alesund, Svalbard, Arctic Ocean.</title>
        <authorList>
            <person name="Kumar Pinnaka A."/>
            <person name="Ara S."/>
            <person name="Singh A."/>
            <person name="Shivaji S."/>
        </authorList>
    </citation>
    <scope>NUCLEOTIDE SEQUENCE [LARGE SCALE GENOMIC DNA]</scope>
    <source>
        <strain evidence="2 3">RS-3</strain>
    </source>
</reference>
<keyword evidence="1" id="KW-0812">Transmembrane</keyword>
<evidence type="ECO:0000313" key="2">
    <source>
        <dbReference type="EMBL" id="EPR72765.1"/>
    </source>
</evidence>
<sequence>MKKNNGTTFMVIGLMFTTLRLTILNEHKILQYSALILGVALTIYSVFVSDKWKKTKKNGK</sequence>